<evidence type="ECO:0000256" key="10">
    <source>
        <dbReference type="ARBA" id="ARBA00023180"/>
    </source>
</evidence>
<evidence type="ECO:0000256" key="6">
    <source>
        <dbReference type="ARBA" id="ARBA00022989"/>
    </source>
</evidence>
<evidence type="ECO:0000256" key="9">
    <source>
        <dbReference type="ARBA" id="ARBA00023173"/>
    </source>
</evidence>
<keyword evidence="12 13" id="KW-0407">Ion channel</keyword>
<keyword evidence="8 13" id="KW-0472">Membrane</keyword>
<dbReference type="Pfam" id="PF04906">
    <property type="entry name" value="Tweety"/>
    <property type="match status" value="1"/>
</dbReference>
<gene>
    <name evidence="15" type="primary">LOC100211022</name>
</gene>
<evidence type="ECO:0000256" key="7">
    <source>
        <dbReference type="ARBA" id="ARBA00023065"/>
    </source>
</evidence>
<feature type="transmembrane region" description="Helical" evidence="13">
    <location>
        <begin position="239"/>
        <end position="259"/>
    </location>
</feature>
<dbReference type="GeneID" id="100211022"/>
<evidence type="ECO:0000256" key="1">
    <source>
        <dbReference type="ARBA" id="ARBA00004651"/>
    </source>
</evidence>
<keyword evidence="11 13" id="KW-0868">Chloride</keyword>
<accession>A0ABM4CC34</accession>
<feature type="transmembrane region" description="Helical" evidence="13">
    <location>
        <begin position="87"/>
        <end position="106"/>
    </location>
</feature>
<evidence type="ECO:0000313" key="15">
    <source>
        <dbReference type="RefSeq" id="XP_065659232.1"/>
    </source>
</evidence>
<sequence>MARSLAENFHNFPHVDFNFWNTTKVFTPDDFRYQQALLFNGLYLLFASAIILIIFVAYFLVCLCYFCAKCRAEPLKPRPGRSRCLRWLIALVAFLSFAPLGLGFYANNKTKDGVSLFTQSASNIYNQFDLYKFKCVVIQRYLEVGVIRELSEIKFEIKPEYSIPVPLQILMDSVNAANQKLTSSGNLLKDADVNLVQLSNQCNSYENIRWWITIGIYSWHLLVILVIFYSSYTQSRCSFVILTVMALISLSIMSASVAVETSLTVGASDMCVNPKESLLQYVRKQPATAIVEYYYECKNSSTAAVFYQVYNDVFDFLKIANQLVENVENDPIVKSVDDVKTHIDYIKTSISSSQDELQQLLDMLDCRYIHQQFNNGLNSICTTVLSGLGLLMLSALIISFFLMIMLFCITPIWKAMVPLRPILKREKFGVHLVTKSYEGPPGGSFTSGSFQGDSSIDVSYKSIEDREEFEHIPLISSRDRPPSYSAIHGSSEFLSLEEEDVLNKYSASHMNPF</sequence>
<keyword evidence="3 13" id="KW-0813">Transport</keyword>
<keyword evidence="10" id="KW-0325">Glycoprotein</keyword>
<comment type="function">
    <text evidence="13">Probable chloride channel.</text>
</comment>
<keyword evidence="9 13" id="KW-0869">Chloride channel</keyword>
<evidence type="ECO:0000256" key="8">
    <source>
        <dbReference type="ARBA" id="ARBA00023136"/>
    </source>
</evidence>
<protein>
    <recommendedName>
        <fullName evidence="13">Protein tweety homolog</fullName>
    </recommendedName>
</protein>
<keyword evidence="7 13" id="KW-0406">Ion transport</keyword>
<dbReference type="RefSeq" id="XP_065659232.1">
    <property type="nucleotide sequence ID" value="XM_065803160.1"/>
</dbReference>
<evidence type="ECO:0000256" key="4">
    <source>
        <dbReference type="ARBA" id="ARBA00022475"/>
    </source>
</evidence>
<comment type="subcellular location">
    <subcellularLocation>
        <location evidence="1 13">Cell membrane</location>
        <topology evidence="1 13">Multi-pass membrane protein</topology>
    </subcellularLocation>
</comment>
<comment type="similarity">
    <text evidence="2 13">Belongs to the tweety family.</text>
</comment>
<keyword evidence="6 13" id="KW-1133">Transmembrane helix</keyword>
<evidence type="ECO:0000256" key="13">
    <source>
        <dbReference type="RuleBase" id="RU361114"/>
    </source>
</evidence>
<organism evidence="14 15">
    <name type="scientific">Hydra vulgaris</name>
    <name type="common">Hydra</name>
    <name type="synonym">Hydra attenuata</name>
    <dbReference type="NCBI Taxonomy" id="6087"/>
    <lineage>
        <taxon>Eukaryota</taxon>
        <taxon>Metazoa</taxon>
        <taxon>Cnidaria</taxon>
        <taxon>Hydrozoa</taxon>
        <taxon>Hydroidolina</taxon>
        <taxon>Anthoathecata</taxon>
        <taxon>Aplanulata</taxon>
        <taxon>Hydridae</taxon>
        <taxon>Hydra</taxon>
    </lineage>
</organism>
<dbReference type="Proteomes" id="UP001652625">
    <property type="component" value="Chromosome 08"/>
</dbReference>
<proteinExistence type="inferred from homology"/>
<evidence type="ECO:0000256" key="3">
    <source>
        <dbReference type="ARBA" id="ARBA00022448"/>
    </source>
</evidence>
<reference evidence="15" key="1">
    <citation type="submission" date="2025-08" db="UniProtKB">
        <authorList>
            <consortium name="RefSeq"/>
        </authorList>
    </citation>
    <scope>IDENTIFICATION</scope>
</reference>
<feature type="transmembrane region" description="Helical" evidence="13">
    <location>
        <begin position="42"/>
        <end position="66"/>
    </location>
</feature>
<evidence type="ECO:0000256" key="2">
    <source>
        <dbReference type="ARBA" id="ARBA00009849"/>
    </source>
</evidence>
<dbReference type="PANTHER" id="PTHR12424">
    <property type="entry name" value="TWEETY-RELATED"/>
    <property type="match status" value="1"/>
</dbReference>
<dbReference type="PANTHER" id="PTHR12424:SF8">
    <property type="entry name" value="PROTEIN TWEETY"/>
    <property type="match status" value="1"/>
</dbReference>
<keyword evidence="5 13" id="KW-0812">Transmembrane</keyword>
<keyword evidence="14" id="KW-1185">Reference proteome</keyword>
<keyword evidence="4" id="KW-1003">Cell membrane</keyword>
<evidence type="ECO:0000256" key="5">
    <source>
        <dbReference type="ARBA" id="ARBA00022692"/>
    </source>
</evidence>
<evidence type="ECO:0000256" key="11">
    <source>
        <dbReference type="ARBA" id="ARBA00023214"/>
    </source>
</evidence>
<dbReference type="InterPro" id="IPR006990">
    <property type="entry name" value="Tweety"/>
</dbReference>
<feature type="transmembrane region" description="Helical" evidence="13">
    <location>
        <begin position="388"/>
        <end position="413"/>
    </location>
</feature>
<feature type="transmembrane region" description="Helical" evidence="13">
    <location>
        <begin position="208"/>
        <end position="232"/>
    </location>
</feature>
<name>A0ABM4CC34_HYDVU</name>
<evidence type="ECO:0000313" key="14">
    <source>
        <dbReference type="Proteomes" id="UP001652625"/>
    </source>
</evidence>
<evidence type="ECO:0000256" key="12">
    <source>
        <dbReference type="ARBA" id="ARBA00023303"/>
    </source>
</evidence>